<dbReference type="EMBL" id="KZ825810">
    <property type="protein sequence ID" value="PYH98584.1"/>
    <property type="molecule type" value="Genomic_DNA"/>
</dbReference>
<sequence length="152" mass="16658">MADRGQSSWPLQVILGILSCFGKRGLPRCRWTGRSGASLSPSPLVVAPSRRLHSDAFLPSFLPSFKASSKHPLSGWLSRDNNGPVALQSTAQLQPMGIVGQIRRQSINVTQLPRTPDSWVPIHPADDLQLCFDLGAELPGEQALSWWSYEAE</sequence>
<accession>A0A319DPN3</accession>
<reference evidence="1 2" key="1">
    <citation type="submission" date="2018-02" db="EMBL/GenBank/DDBJ databases">
        <title>The genomes of Aspergillus section Nigri reveals drivers in fungal speciation.</title>
        <authorList>
            <consortium name="DOE Joint Genome Institute"/>
            <person name="Vesth T.C."/>
            <person name="Nybo J."/>
            <person name="Theobald S."/>
            <person name="Brandl J."/>
            <person name="Frisvad J.C."/>
            <person name="Nielsen K.F."/>
            <person name="Lyhne E.K."/>
            <person name="Kogle M.E."/>
            <person name="Kuo A."/>
            <person name="Riley R."/>
            <person name="Clum A."/>
            <person name="Nolan M."/>
            <person name="Lipzen A."/>
            <person name="Salamov A."/>
            <person name="Henrissat B."/>
            <person name="Wiebenga A."/>
            <person name="De vries R.P."/>
            <person name="Grigoriev I.V."/>
            <person name="Mortensen U.H."/>
            <person name="Andersen M.R."/>
            <person name="Baker S.E."/>
        </authorList>
    </citation>
    <scope>NUCLEOTIDE SEQUENCE [LARGE SCALE GENOMIC DNA]</scope>
    <source>
        <strain evidence="1 2">CBS 707.79</strain>
    </source>
</reference>
<organism evidence="1 2">
    <name type="scientific">Aspergillus ellipticus CBS 707.79</name>
    <dbReference type="NCBI Taxonomy" id="1448320"/>
    <lineage>
        <taxon>Eukaryota</taxon>
        <taxon>Fungi</taxon>
        <taxon>Dikarya</taxon>
        <taxon>Ascomycota</taxon>
        <taxon>Pezizomycotina</taxon>
        <taxon>Eurotiomycetes</taxon>
        <taxon>Eurotiomycetidae</taxon>
        <taxon>Eurotiales</taxon>
        <taxon>Aspergillaceae</taxon>
        <taxon>Aspergillus</taxon>
        <taxon>Aspergillus subgen. Circumdati</taxon>
    </lineage>
</organism>
<evidence type="ECO:0000313" key="1">
    <source>
        <dbReference type="EMBL" id="PYH98584.1"/>
    </source>
</evidence>
<name>A0A319DPN3_9EURO</name>
<dbReference type="AlphaFoldDB" id="A0A319DPN3"/>
<gene>
    <name evidence="1" type="ORF">BO71DRAFT_41731</name>
</gene>
<dbReference type="VEuPathDB" id="FungiDB:BO71DRAFT_41731"/>
<keyword evidence="2" id="KW-1185">Reference proteome</keyword>
<protein>
    <submittedName>
        <fullName evidence="1">Uncharacterized protein</fullName>
    </submittedName>
</protein>
<dbReference type="PROSITE" id="PS51257">
    <property type="entry name" value="PROKAR_LIPOPROTEIN"/>
    <property type="match status" value="1"/>
</dbReference>
<dbReference type="Proteomes" id="UP000247810">
    <property type="component" value="Unassembled WGS sequence"/>
</dbReference>
<evidence type="ECO:0000313" key="2">
    <source>
        <dbReference type="Proteomes" id="UP000247810"/>
    </source>
</evidence>
<proteinExistence type="predicted"/>